<sequence>MSNNSAVYPAIDPSQLIAQQAFHDKCVIVTGASRGIGEDAARTFARAGASVVLVARNASQLEAVERRILQEVPTARVLKMALDVTDPRKAEAAIARTVDLFGGIDVLVAAAVISQTDPHEWWDTVEVNIRGVFNFVRYALSHLERTQGSVIAVSSISSQLRIPSGSDYSVSKHALTRFIEFIPIEHPNVRAFSIHPGSILTDLAKNSGFPAALFPDKVELASALILHLAARKADWLSGRYVSACWDMRELERDWKEKVLRKGALVNRFYLPS</sequence>
<dbReference type="Proteomes" id="UP001207468">
    <property type="component" value="Unassembled WGS sequence"/>
</dbReference>
<keyword evidence="2" id="KW-1185">Reference proteome</keyword>
<organism evidence="1 2">
    <name type="scientific">Russula earlei</name>
    <dbReference type="NCBI Taxonomy" id="71964"/>
    <lineage>
        <taxon>Eukaryota</taxon>
        <taxon>Fungi</taxon>
        <taxon>Dikarya</taxon>
        <taxon>Basidiomycota</taxon>
        <taxon>Agaricomycotina</taxon>
        <taxon>Agaricomycetes</taxon>
        <taxon>Russulales</taxon>
        <taxon>Russulaceae</taxon>
        <taxon>Russula</taxon>
    </lineage>
</organism>
<reference evidence="1" key="1">
    <citation type="submission" date="2021-03" db="EMBL/GenBank/DDBJ databases">
        <title>Evolutionary priming and transition to the ectomycorrhizal habit in an iconic lineage of mushroom-forming fungi: is preadaptation a requirement?</title>
        <authorList>
            <consortium name="DOE Joint Genome Institute"/>
            <person name="Looney B.P."/>
            <person name="Miyauchi S."/>
            <person name="Morin E."/>
            <person name="Drula E."/>
            <person name="Courty P.E."/>
            <person name="Chicoki N."/>
            <person name="Fauchery L."/>
            <person name="Kohler A."/>
            <person name="Kuo A."/>
            <person name="LaButti K."/>
            <person name="Pangilinan J."/>
            <person name="Lipzen A."/>
            <person name="Riley R."/>
            <person name="Andreopoulos W."/>
            <person name="He G."/>
            <person name="Johnson J."/>
            <person name="Barry K.W."/>
            <person name="Grigoriev I.V."/>
            <person name="Nagy L."/>
            <person name="Hibbett D."/>
            <person name="Henrissat B."/>
            <person name="Matheny P.B."/>
            <person name="Labbe J."/>
            <person name="Martin A.F."/>
        </authorList>
    </citation>
    <scope>NUCLEOTIDE SEQUENCE</scope>
    <source>
        <strain evidence="1">BPL698</strain>
    </source>
</reference>
<comment type="caution">
    <text evidence="1">The sequence shown here is derived from an EMBL/GenBank/DDBJ whole genome shotgun (WGS) entry which is preliminary data.</text>
</comment>
<protein>
    <submittedName>
        <fullName evidence="1">NAD-P-binding protein</fullName>
    </submittedName>
</protein>
<dbReference type="EMBL" id="JAGFNK010000034">
    <property type="protein sequence ID" value="KAI9510805.1"/>
    <property type="molecule type" value="Genomic_DNA"/>
</dbReference>
<name>A0ACC0UGX0_9AGAM</name>
<evidence type="ECO:0000313" key="1">
    <source>
        <dbReference type="EMBL" id="KAI9510805.1"/>
    </source>
</evidence>
<proteinExistence type="predicted"/>
<gene>
    <name evidence="1" type="ORF">F5148DRAFT_1274627</name>
</gene>
<accession>A0ACC0UGX0</accession>
<evidence type="ECO:0000313" key="2">
    <source>
        <dbReference type="Proteomes" id="UP001207468"/>
    </source>
</evidence>